<dbReference type="AlphaFoldDB" id="A0A1K2H552"/>
<feature type="signal peptide" evidence="3">
    <location>
        <begin position="1"/>
        <end position="23"/>
    </location>
</feature>
<dbReference type="SUPFAM" id="SSF51445">
    <property type="entry name" value="(Trans)glycosidases"/>
    <property type="match status" value="1"/>
</dbReference>
<dbReference type="EMBL" id="FPKR01000001">
    <property type="protein sequence ID" value="SFZ70543.1"/>
    <property type="molecule type" value="Genomic_DNA"/>
</dbReference>
<dbReference type="Pfam" id="PF02638">
    <property type="entry name" value="GHL10"/>
    <property type="match status" value="1"/>
</dbReference>
<dbReference type="Proteomes" id="UP000186513">
    <property type="component" value="Unassembled WGS sequence"/>
</dbReference>
<feature type="domain" description="Glycosyl hydrolase-like 10" evidence="4">
    <location>
        <begin position="68"/>
        <end position="390"/>
    </location>
</feature>
<evidence type="ECO:0000256" key="1">
    <source>
        <dbReference type="ARBA" id="ARBA00022729"/>
    </source>
</evidence>
<dbReference type="RefSeq" id="WP_139255988.1">
    <property type="nucleotide sequence ID" value="NZ_FPKR01000001.1"/>
</dbReference>
<dbReference type="InterPro" id="IPR052177">
    <property type="entry name" value="Divisome_Glycosyl_Hydrolase"/>
</dbReference>
<dbReference type="PROSITE" id="PS51318">
    <property type="entry name" value="TAT"/>
    <property type="match status" value="1"/>
</dbReference>
<dbReference type="STRING" id="1121279.SAMN02745887_00238"/>
<feature type="chain" id="PRO_5012091824" evidence="3">
    <location>
        <begin position="24"/>
        <end position="544"/>
    </location>
</feature>
<organism evidence="5 6">
    <name type="scientific">Chitinimonas taiwanensis DSM 18899</name>
    <dbReference type="NCBI Taxonomy" id="1121279"/>
    <lineage>
        <taxon>Bacteria</taxon>
        <taxon>Pseudomonadati</taxon>
        <taxon>Pseudomonadota</taxon>
        <taxon>Betaproteobacteria</taxon>
        <taxon>Neisseriales</taxon>
        <taxon>Chitinibacteraceae</taxon>
        <taxon>Chitinimonas</taxon>
    </lineage>
</organism>
<protein>
    <submittedName>
        <fullName evidence="5">Uncharacterized lipoprotein YddW, UPF0748 family</fullName>
    </submittedName>
</protein>
<evidence type="ECO:0000259" key="4">
    <source>
        <dbReference type="Pfam" id="PF02638"/>
    </source>
</evidence>
<sequence length="544" mass="59466">MVVSRRRLLASALGLAFAELAGCATPPTPPSGSTPAAAPPFPPPAAPSLGPTPQPVPSLPALPQPHQEFRAAWVATVANLDWPSKPGLSMAQQQTELCAILDRAVQLGLNAIVLQVRPSADALYRSALEPWSAYLTGKQGQPTPGAPADYDPLALWIAEAHARGLELHAWFNPYRAWHRRISYPLSEQHVLRSQPGWVREYGDYYWMDPGEAGAAERALAVMADVLRRYDIDGIQIDDYFYPYPIPAPGKAGKRGTLLDFPDGPSWQRYQAGGGRLSRADWRRDNVNRLVAATHALVRAEKPWVKFGISPFGIGRPELRPAGIVGFSQYDQLYADAEHWLAQGWVDYLAPQLYWPVGQPRQAFAVLLASWQRANPLGRHVWPGLNTARVEAGEWSAMEIGRQIASSRASVGQSGQLHFSMRTLMQGARGLEEQLRHSYAQPALLPSYPWLGQNRPPAAQLVQDGGQLQVQAGPEAARLALWTLQAEGWQLTLHGGTQLSMPLPGHDKGAAAQALAVQVQNRLGQLSEPVYWQPQAAASTTVAHQ</sequence>
<name>A0A1K2H552_9NEIS</name>
<accession>A0A1K2H552</accession>
<dbReference type="OrthoDB" id="9773203at2"/>
<dbReference type="Gene3D" id="3.20.20.80">
    <property type="entry name" value="Glycosidases"/>
    <property type="match status" value="1"/>
</dbReference>
<dbReference type="InterPro" id="IPR003790">
    <property type="entry name" value="GHL10"/>
</dbReference>
<dbReference type="PANTHER" id="PTHR43405">
    <property type="entry name" value="GLYCOSYL HYDROLASE DIGH"/>
    <property type="match status" value="1"/>
</dbReference>
<keyword evidence="1 3" id="KW-0732">Signal</keyword>
<keyword evidence="5" id="KW-0449">Lipoprotein</keyword>
<keyword evidence="6" id="KW-1185">Reference proteome</keyword>
<evidence type="ECO:0000256" key="2">
    <source>
        <dbReference type="SAM" id="MobiDB-lite"/>
    </source>
</evidence>
<dbReference type="InterPro" id="IPR006311">
    <property type="entry name" value="TAT_signal"/>
</dbReference>
<proteinExistence type="predicted"/>
<feature type="region of interest" description="Disordered" evidence="2">
    <location>
        <begin position="26"/>
        <end position="62"/>
    </location>
</feature>
<gene>
    <name evidence="5" type="ORF">SAMN02745887_00238</name>
</gene>
<dbReference type="PANTHER" id="PTHR43405:SF1">
    <property type="entry name" value="GLYCOSYL HYDROLASE DIGH"/>
    <property type="match status" value="1"/>
</dbReference>
<evidence type="ECO:0000313" key="5">
    <source>
        <dbReference type="EMBL" id="SFZ70543.1"/>
    </source>
</evidence>
<evidence type="ECO:0000313" key="6">
    <source>
        <dbReference type="Proteomes" id="UP000186513"/>
    </source>
</evidence>
<evidence type="ECO:0000256" key="3">
    <source>
        <dbReference type="SAM" id="SignalP"/>
    </source>
</evidence>
<reference evidence="5 6" key="1">
    <citation type="submission" date="2016-11" db="EMBL/GenBank/DDBJ databases">
        <authorList>
            <person name="Jaros S."/>
            <person name="Januszkiewicz K."/>
            <person name="Wedrychowicz H."/>
        </authorList>
    </citation>
    <scope>NUCLEOTIDE SEQUENCE [LARGE SCALE GENOMIC DNA]</scope>
    <source>
        <strain evidence="5 6">DSM 18899</strain>
    </source>
</reference>
<dbReference type="InterPro" id="IPR017853">
    <property type="entry name" value="GH"/>
</dbReference>